<dbReference type="PIRSF" id="PIRSF016838">
    <property type="entry name" value="PafC"/>
    <property type="match status" value="1"/>
</dbReference>
<keyword evidence="4" id="KW-0238">DNA-binding</keyword>
<dbReference type="PROSITE" id="PS52050">
    <property type="entry name" value="WYL"/>
    <property type="match status" value="1"/>
</dbReference>
<dbReference type="Pfam" id="PF25583">
    <property type="entry name" value="WCX"/>
    <property type="match status" value="1"/>
</dbReference>
<dbReference type="PANTHER" id="PTHR34580">
    <property type="match status" value="1"/>
</dbReference>
<keyword evidence="5" id="KW-1185">Reference proteome</keyword>
<evidence type="ECO:0000313" key="4">
    <source>
        <dbReference type="EMBL" id="MBA9086318.1"/>
    </source>
</evidence>
<organism evidence="4 5">
    <name type="scientific">Fontibacillus solani</name>
    <dbReference type="NCBI Taxonomy" id="1572857"/>
    <lineage>
        <taxon>Bacteria</taxon>
        <taxon>Bacillati</taxon>
        <taxon>Bacillota</taxon>
        <taxon>Bacilli</taxon>
        <taxon>Bacillales</taxon>
        <taxon>Paenibacillaceae</taxon>
        <taxon>Fontibacillus</taxon>
    </lineage>
</organism>
<dbReference type="Pfam" id="PF13280">
    <property type="entry name" value="WYL"/>
    <property type="match status" value="1"/>
</dbReference>
<dbReference type="SUPFAM" id="SSF46785">
    <property type="entry name" value="Winged helix' DNA-binding domain"/>
    <property type="match status" value="1"/>
</dbReference>
<dbReference type="InterPro" id="IPR051534">
    <property type="entry name" value="CBASS_pafABC_assoc_protein"/>
</dbReference>
<dbReference type="RefSeq" id="WP_182536365.1">
    <property type="nucleotide sequence ID" value="NZ_JACJIP010000017.1"/>
</dbReference>
<dbReference type="PANTHER" id="PTHR34580:SF3">
    <property type="entry name" value="PROTEIN PAFB"/>
    <property type="match status" value="1"/>
</dbReference>
<reference evidence="4 5" key="1">
    <citation type="submission" date="2020-08" db="EMBL/GenBank/DDBJ databases">
        <title>Genomic Encyclopedia of Type Strains, Phase III (KMG-III): the genomes of soil and plant-associated and newly described type strains.</title>
        <authorList>
            <person name="Whitman W."/>
        </authorList>
    </citation>
    <scope>NUCLEOTIDE SEQUENCE [LARGE SCALE GENOMIC DNA]</scope>
    <source>
        <strain evidence="4 5">CECT 8693</strain>
    </source>
</reference>
<feature type="domain" description="WCX" evidence="3">
    <location>
        <begin position="227"/>
        <end position="302"/>
    </location>
</feature>
<dbReference type="InterPro" id="IPR036390">
    <property type="entry name" value="WH_DNA-bd_sf"/>
</dbReference>
<feature type="domain" description="WYL" evidence="2">
    <location>
        <begin position="138"/>
        <end position="203"/>
    </location>
</feature>
<accession>A0A7W3SUR7</accession>
<sequence length="308" mass="35405">MNRMDRMLAIVMALQQRAETAQSLADKMEVSKRTVLRDIQSLSEIGVPISALSGPGGGYRLMEGYQLPPLNLDTGEALVLLLALDAMAKYSDSPFQQARWTVTDKVKAVLPEGTLNQISSILQHVEMEVPERAYKTPLLDDIMEYTTKNKWMRALYRSQNYKRHVEIKPCRVYAAHGFWYCEAYSIQHGEKRTFRVDRFVELKEMDDPNIQDIEIIKASGGNDPSIRIVAKLTYRGALLAEQDTHIGHLVGQISDEEWVIDFECPFSEWNWAISFFFHLGLDAEVMEPEKLRQELKERATQLRSRYKS</sequence>
<evidence type="ECO:0000259" key="2">
    <source>
        <dbReference type="Pfam" id="PF13280"/>
    </source>
</evidence>
<dbReference type="Proteomes" id="UP000567067">
    <property type="component" value="Unassembled WGS sequence"/>
</dbReference>
<dbReference type="Gene3D" id="1.10.10.10">
    <property type="entry name" value="Winged helix-like DNA-binding domain superfamily/Winged helix DNA-binding domain"/>
    <property type="match status" value="1"/>
</dbReference>
<dbReference type="InterPro" id="IPR036388">
    <property type="entry name" value="WH-like_DNA-bd_sf"/>
</dbReference>
<evidence type="ECO:0000313" key="5">
    <source>
        <dbReference type="Proteomes" id="UP000567067"/>
    </source>
</evidence>
<protein>
    <submittedName>
        <fullName evidence="4">Putative DNA-binding transcriptional regulator YafY</fullName>
    </submittedName>
</protein>
<dbReference type="InterPro" id="IPR013196">
    <property type="entry name" value="HTH_11"/>
</dbReference>
<name>A0A7W3SUR7_9BACL</name>
<feature type="domain" description="Helix-turn-helix type 11" evidence="1">
    <location>
        <begin position="6"/>
        <end position="60"/>
    </location>
</feature>
<dbReference type="GO" id="GO:0003677">
    <property type="term" value="F:DNA binding"/>
    <property type="evidence" value="ECO:0007669"/>
    <property type="project" value="UniProtKB-KW"/>
</dbReference>
<dbReference type="InterPro" id="IPR057727">
    <property type="entry name" value="WCX_dom"/>
</dbReference>
<comment type="caution">
    <text evidence="4">The sequence shown here is derived from an EMBL/GenBank/DDBJ whole genome shotgun (WGS) entry which is preliminary data.</text>
</comment>
<dbReference type="Pfam" id="PF08279">
    <property type="entry name" value="HTH_11"/>
    <property type="match status" value="1"/>
</dbReference>
<dbReference type="InterPro" id="IPR026881">
    <property type="entry name" value="WYL_dom"/>
</dbReference>
<dbReference type="EMBL" id="JACJIP010000017">
    <property type="protein sequence ID" value="MBA9086318.1"/>
    <property type="molecule type" value="Genomic_DNA"/>
</dbReference>
<dbReference type="AlphaFoldDB" id="A0A7W3SUR7"/>
<dbReference type="InterPro" id="IPR028349">
    <property type="entry name" value="PafC-like"/>
</dbReference>
<evidence type="ECO:0000259" key="3">
    <source>
        <dbReference type="Pfam" id="PF25583"/>
    </source>
</evidence>
<gene>
    <name evidence="4" type="ORF">FHR92_002791</name>
</gene>
<proteinExistence type="predicted"/>
<evidence type="ECO:0000259" key="1">
    <source>
        <dbReference type="Pfam" id="PF08279"/>
    </source>
</evidence>